<protein>
    <submittedName>
        <fullName evidence="10">Membrane bound O-acyl transferase family protein</fullName>
    </submittedName>
</protein>
<comment type="caution">
    <text evidence="10">The sequence shown here is derived from an EMBL/GenBank/DDBJ whole genome shotgun (WGS) entry which is preliminary data.</text>
</comment>
<name>A0A9P3URF6_LYOSH</name>
<evidence type="ECO:0000256" key="8">
    <source>
        <dbReference type="SAM" id="Phobius"/>
    </source>
</evidence>
<evidence type="ECO:0000256" key="2">
    <source>
        <dbReference type="ARBA" id="ARBA00005179"/>
    </source>
</evidence>
<dbReference type="EMBL" id="BRPK01000012">
    <property type="protein sequence ID" value="GLB42623.1"/>
    <property type="molecule type" value="Genomic_DNA"/>
</dbReference>
<dbReference type="GO" id="GO:0008374">
    <property type="term" value="F:O-acyltransferase activity"/>
    <property type="evidence" value="ECO:0007669"/>
    <property type="project" value="InterPro"/>
</dbReference>
<evidence type="ECO:0000313" key="11">
    <source>
        <dbReference type="Proteomes" id="UP001063166"/>
    </source>
</evidence>
<dbReference type="GO" id="GO:0006629">
    <property type="term" value="P:lipid metabolic process"/>
    <property type="evidence" value="ECO:0007669"/>
    <property type="project" value="InterPro"/>
</dbReference>
<evidence type="ECO:0000256" key="5">
    <source>
        <dbReference type="ARBA" id="ARBA00022692"/>
    </source>
</evidence>
<dbReference type="OrthoDB" id="1077582at2759"/>
<evidence type="ECO:0000313" key="10">
    <source>
        <dbReference type="EMBL" id="GLB42623.1"/>
    </source>
</evidence>
<comment type="pathway">
    <text evidence="2">Secondary metabolite biosynthesis.</text>
</comment>
<comment type="subcellular location">
    <subcellularLocation>
        <location evidence="1">Membrane</location>
        <topology evidence="1">Multi-pass membrane protein</topology>
    </subcellularLocation>
</comment>
<keyword evidence="4 10" id="KW-0808">Transferase</keyword>
<dbReference type="GO" id="GO:0016020">
    <property type="term" value="C:membrane"/>
    <property type="evidence" value="ECO:0007669"/>
    <property type="project" value="UniProtKB-SubCell"/>
</dbReference>
<feature type="domain" description="Wax synthase" evidence="9">
    <location>
        <begin position="375"/>
        <end position="454"/>
    </location>
</feature>
<sequence>MDVDWSEGATRAFNWAFNASHCPLSRVSEAPFPEKKLTPVATPRNNVHAIQDKSAMNDVLICGNFAQKRGKFRQILQILRSGVRSQYDRLASTSSRLDMQLYDSYGISPIAAQESVWLPKLVSHPDAHLALLTTLFPQCLHIELIVFLCYYATAVLVLMPGTRIVRLAILPLSLWIYAVAVTSCDPPKLFQDERFAYLNQARVLLYLLFALRTIVWSFQPKHFWRVKSRAEITPELYDTSPPKVRTTQLLVDALDLCCNWRGCGWNWSRHIPLPHETRSTKSTTTFAAATVGSLLLHLIIVDFSHYAMQWLAPSIAGSTKGASIFDAGLPPLTRYSKSTALTLLSTAFISCGEQAAYDSGTLIGVLVFRQDMSLWPPLFQAPFLCTSITEFWGKGWHQLLRDTLTSVAGKPLSVPFGRLGGVVGAFLLSGLYHSLILWGSGRGTDFVRITGFFVMCGVGIGLERMWRNLTGRRVCGWYGRVWGSVWMCGWAHIFVEAYAARGVFGSIFIPPSFRLTTYLP</sequence>
<dbReference type="InterPro" id="IPR044851">
    <property type="entry name" value="Wax_synthase"/>
</dbReference>
<keyword evidence="6 8" id="KW-1133">Transmembrane helix</keyword>
<proteinExistence type="inferred from homology"/>
<keyword evidence="7 8" id="KW-0472">Membrane</keyword>
<evidence type="ECO:0000256" key="4">
    <source>
        <dbReference type="ARBA" id="ARBA00022679"/>
    </source>
</evidence>
<feature type="transmembrane region" description="Helical" evidence="8">
    <location>
        <begin position="140"/>
        <end position="158"/>
    </location>
</feature>
<reference evidence="10" key="1">
    <citation type="submission" date="2022-07" db="EMBL/GenBank/DDBJ databases">
        <title>The genome of Lyophyllum shimeji provides insight into the initial evolution of ectomycorrhizal fungal genome.</title>
        <authorList>
            <person name="Kobayashi Y."/>
            <person name="Shibata T."/>
            <person name="Hirakawa H."/>
            <person name="Shigenobu S."/>
            <person name="Nishiyama T."/>
            <person name="Yamada A."/>
            <person name="Hasebe M."/>
            <person name="Kawaguchi M."/>
        </authorList>
    </citation>
    <scope>NUCLEOTIDE SEQUENCE</scope>
    <source>
        <strain evidence="10">AT787</strain>
    </source>
</reference>
<feature type="transmembrane region" description="Helical" evidence="8">
    <location>
        <begin position="203"/>
        <end position="219"/>
    </location>
</feature>
<keyword evidence="5 8" id="KW-0812">Transmembrane</keyword>
<organism evidence="10 11">
    <name type="scientific">Lyophyllum shimeji</name>
    <name type="common">Hon-shimeji</name>
    <name type="synonym">Tricholoma shimeji</name>
    <dbReference type="NCBI Taxonomy" id="47721"/>
    <lineage>
        <taxon>Eukaryota</taxon>
        <taxon>Fungi</taxon>
        <taxon>Dikarya</taxon>
        <taxon>Basidiomycota</taxon>
        <taxon>Agaricomycotina</taxon>
        <taxon>Agaricomycetes</taxon>
        <taxon>Agaricomycetidae</taxon>
        <taxon>Agaricales</taxon>
        <taxon>Tricholomatineae</taxon>
        <taxon>Lyophyllaceae</taxon>
        <taxon>Lyophyllum</taxon>
    </lineage>
</organism>
<evidence type="ECO:0000256" key="7">
    <source>
        <dbReference type="ARBA" id="ARBA00023136"/>
    </source>
</evidence>
<feature type="transmembrane region" description="Helical" evidence="8">
    <location>
        <begin position="165"/>
        <end position="183"/>
    </location>
</feature>
<feature type="transmembrane region" description="Helical" evidence="8">
    <location>
        <begin position="419"/>
        <end position="440"/>
    </location>
</feature>
<evidence type="ECO:0000256" key="6">
    <source>
        <dbReference type="ARBA" id="ARBA00022989"/>
    </source>
</evidence>
<evidence type="ECO:0000259" key="9">
    <source>
        <dbReference type="Pfam" id="PF13813"/>
    </source>
</evidence>
<dbReference type="AlphaFoldDB" id="A0A9P3URF6"/>
<dbReference type="PANTHER" id="PTHR31595:SF57">
    <property type="entry name" value="OS04G0481900 PROTEIN"/>
    <property type="match status" value="1"/>
</dbReference>
<dbReference type="Pfam" id="PF13813">
    <property type="entry name" value="MBOAT_2"/>
    <property type="match status" value="1"/>
</dbReference>
<accession>A0A9P3URF6</accession>
<dbReference type="PANTHER" id="PTHR31595">
    <property type="entry name" value="LONG-CHAIN-ALCOHOL O-FATTY-ACYLTRANSFERASE 3-RELATED"/>
    <property type="match status" value="1"/>
</dbReference>
<evidence type="ECO:0000256" key="3">
    <source>
        <dbReference type="ARBA" id="ARBA00007282"/>
    </source>
</evidence>
<evidence type="ECO:0000256" key="1">
    <source>
        <dbReference type="ARBA" id="ARBA00004141"/>
    </source>
</evidence>
<feature type="transmembrane region" description="Helical" evidence="8">
    <location>
        <begin position="446"/>
        <end position="463"/>
    </location>
</feature>
<keyword evidence="11" id="KW-1185">Reference proteome</keyword>
<dbReference type="InterPro" id="IPR032805">
    <property type="entry name" value="Wax_synthase_dom"/>
</dbReference>
<comment type="similarity">
    <text evidence="3">Belongs to the wax synthase family.</text>
</comment>
<dbReference type="Proteomes" id="UP001063166">
    <property type="component" value="Unassembled WGS sequence"/>
</dbReference>
<gene>
    <name evidence="10" type="ORF">LshimejAT787_1200720</name>
</gene>